<name>A0ABD6AMR5_9EURY</name>
<feature type="compositionally biased region" description="Gly residues" evidence="1">
    <location>
        <begin position="101"/>
        <end position="111"/>
    </location>
</feature>
<dbReference type="RefSeq" id="WP_256408208.1">
    <property type="nucleotide sequence ID" value="NZ_JANHDN010000002.1"/>
</dbReference>
<feature type="domain" description="Pyrrolo-quinoline quinone repeat" evidence="2">
    <location>
        <begin position="244"/>
        <end position="424"/>
    </location>
</feature>
<dbReference type="Gene3D" id="2.130.10.10">
    <property type="entry name" value="YVTN repeat-like/Quinoprotein amine dehydrogenase"/>
    <property type="match status" value="1"/>
</dbReference>
<evidence type="ECO:0000313" key="4">
    <source>
        <dbReference type="Proteomes" id="UP001596545"/>
    </source>
</evidence>
<dbReference type="InterPro" id="IPR011047">
    <property type="entry name" value="Quinoprotein_ADH-like_sf"/>
</dbReference>
<accession>A0ABD6AMR5</accession>
<dbReference type="Pfam" id="PF13360">
    <property type="entry name" value="PQQ_2"/>
    <property type="match status" value="1"/>
</dbReference>
<evidence type="ECO:0000313" key="3">
    <source>
        <dbReference type="EMBL" id="MFC7325479.1"/>
    </source>
</evidence>
<dbReference type="SMART" id="SM00564">
    <property type="entry name" value="PQQ"/>
    <property type="match status" value="2"/>
</dbReference>
<dbReference type="Proteomes" id="UP001596545">
    <property type="component" value="Unassembled WGS sequence"/>
</dbReference>
<dbReference type="EMBL" id="JBHTBL010000011">
    <property type="protein sequence ID" value="MFC7325479.1"/>
    <property type="molecule type" value="Genomic_DNA"/>
</dbReference>
<dbReference type="AlphaFoldDB" id="A0ABD6AMR5"/>
<dbReference type="InterPro" id="IPR015943">
    <property type="entry name" value="WD40/YVTN_repeat-like_dom_sf"/>
</dbReference>
<evidence type="ECO:0000259" key="2">
    <source>
        <dbReference type="Pfam" id="PF13360"/>
    </source>
</evidence>
<protein>
    <submittedName>
        <fullName evidence="3">PQQ-binding-like beta-propeller repeat protein</fullName>
    </submittedName>
</protein>
<feature type="region of interest" description="Disordered" evidence="1">
    <location>
        <begin position="99"/>
        <end position="122"/>
    </location>
</feature>
<dbReference type="InterPro" id="IPR002372">
    <property type="entry name" value="PQQ_rpt_dom"/>
</dbReference>
<reference evidence="3 4" key="1">
    <citation type="journal article" date="2019" name="Int. J. Syst. Evol. Microbiol.">
        <title>The Global Catalogue of Microorganisms (GCM) 10K type strain sequencing project: providing services to taxonomists for standard genome sequencing and annotation.</title>
        <authorList>
            <consortium name="The Broad Institute Genomics Platform"/>
            <consortium name="The Broad Institute Genome Sequencing Center for Infectious Disease"/>
            <person name="Wu L."/>
            <person name="Ma J."/>
        </authorList>
    </citation>
    <scope>NUCLEOTIDE SEQUENCE [LARGE SCALE GENOMIC DNA]</scope>
    <source>
        <strain evidence="3 4">CGMCC 1.12554</strain>
    </source>
</reference>
<gene>
    <name evidence="3" type="ORF">ACFQMF_12910</name>
</gene>
<dbReference type="SUPFAM" id="SSF50998">
    <property type="entry name" value="Quinoprotein alcohol dehydrogenase-like"/>
    <property type="match status" value="1"/>
</dbReference>
<dbReference type="InterPro" id="IPR018391">
    <property type="entry name" value="PQQ_b-propeller_rpt"/>
</dbReference>
<organism evidence="3 4">
    <name type="scientific">Halorubrum rutilum</name>
    <dbReference type="NCBI Taxonomy" id="1364933"/>
    <lineage>
        <taxon>Archaea</taxon>
        <taxon>Methanobacteriati</taxon>
        <taxon>Methanobacteriota</taxon>
        <taxon>Stenosarchaea group</taxon>
        <taxon>Halobacteria</taxon>
        <taxon>Halobacteriales</taxon>
        <taxon>Haloferacaceae</taxon>
        <taxon>Halorubrum</taxon>
    </lineage>
</organism>
<proteinExistence type="predicted"/>
<keyword evidence="4" id="KW-1185">Reference proteome</keyword>
<evidence type="ECO:0000256" key="1">
    <source>
        <dbReference type="SAM" id="MobiDB-lite"/>
    </source>
</evidence>
<comment type="caution">
    <text evidence="3">The sequence shown here is derived from an EMBL/GenBank/DDBJ whole genome shotgun (WGS) entry which is preliminary data.</text>
</comment>
<sequence>MDRRVLFASLILLAGGATGVGVALFAFVGVDGGAVDAEIVWETEPVPGDDGSGAVVAETAGDSVVVQSTTAGGERVVRATAVGGDVAWRTPVSAIAAGDLAGEGGGAGADDGGSETADGDPAGISGLVSATVGGDPVVAFTTDAGELVALDARDGSARFAVDLRGPSGLRPSVGDLDGDGDAEVAAAATDGTVLAVDAAGDPVFETDLGVTVDRRPLIADFEANGGTGTGDPRGVAVATVGESETTVRLLDADGDARWTETPAVTPLTWTAVDTPDGPALALGGTNGNLQTIDLADGSGRFEVGLQDLPVTVGDASPGRIYVGGAGSVWAVDLRDGEVAWKQQYGGETRVNAPRVAAVTETDERGPVAVNRAGDVLALNANGEAVAQGDAGDAVVYAGPLFADATGDGSDEVLVVTADGRVLALDD</sequence>